<dbReference type="PROSITE" id="PS51186">
    <property type="entry name" value="GNAT"/>
    <property type="match status" value="1"/>
</dbReference>
<dbReference type="CDD" id="cd04301">
    <property type="entry name" value="NAT_SF"/>
    <property type="match status" value="1"/>
</dbReference>
<accession>A0A8J7MBQ6</accession>
<feature type="domain" description="N-acetyltransferase" evidence="1">
    <location>
        <begin position="137"/>
        <end position="269"/>
    </location>
</feature>
<dbReference type="InterPro" id="IPR040579">
    <property type="entry name" value="Acetyltransf_19"/>
</dbReference>
<dbReference type="Gene3D" id="3.40.630.80">
    <property type="match status" value="1"/>
</dbReference>
<dbReference type="Pfam" id="PF18015">
    <property type="entry name" value="Acetyltransf_19"/>
    <property type="match status" value="1"/>
</dbReference>
<dbReference type="Pfam" id="PF00583">
    <property type="entry name" value="Acetyltransf_1"/>
    <property type="match status" value="1"/>
</dbReference>
<evidence type="ECO:0000313" key="2">
    <source>
        <dbReference type="EMBL" id="MBK1789556.1"/>
    </source>
</evidence>
<keyword evidence="3" id="KW-1185">Reference proteome</keyword>
<evidence type="ECO:0000259" key="1">
    <source>
        <dbReference type="PROSITE" id="PS51186"/>
    </source>
</evidence>
<dbReference type="SUPFAM" id="SSF55729">
    <property type="entry name" value="Acyl-CoA N-acyltransferases (Nat)"/>
    <property type="match status" value="1"/>
</dbReference>
<reference evidence="2" key="1">
    <citation type="submission" date="2021-01" db="EMBL/GenBank/DDBJ databases">
        <title>Modified the classification status of verrucomicrobia.</title>
        <authorList>
            <person name="Feng X."/>
        </authorList>
    </citation>
    <scope>NUCLEOTIDE SEQUENCE</scope>
    <source>
        <strain evidence="2">_KCTC 22039</strain>
    </source>
</reference>
<dbReference type="Proteomes" id="UP000624703">
    <property type="component" value="Unassembled WGS sequence"/>
</dbReference>
<sequence length="269" mass="30163">MLTIQKLGSQDSLAPFKNQYLQETTAPLDGMWLDSFVADASFFGIHDQDQLVGYYCVNEDGYILQFYLQPDKHNQAHAIFATILNNEDRSLKRVVGAYASTAEPNYLSTCLDHFTKFQPHTLMYQLGEHAPEIKSPLTMVPLRSKDLAAAVDFAHQSIGANKIWLESYFDRLISRQELYGYWQNNELIATGECRAFDDHQSGYADLGLIIAENHRGEGLGTQVMCFLAATAKDKGLKPICSTEKAHFGAQRAISKAGFVAHNRIIKFDS</sequence>
<comment type="caution">
    <text evidence="2">The sequence shown here is derived from an EMBL/GenBank/DDBJ whole genome shotgun (WGS) entry which is preliminary data.</text>
</comment>
<dbReference type="EMBL" id="JAENIM010000007">
    <property type="protein sequence ID" value="MBK1789556.1"/>
    <property type="molecule type" value="Genomic_DNA"/>
</dbReference>
<dbReference type="InterPro" id="IPR000182">
    <property type="entry name" value="GNAT_dom"/>
</dbReference>
<evidence type="ECO:0000313" key="3">
    <source>
        <dbReference type="Proteomes" id="UP000624703"/>
    </source>
</evidence>
<dbReference type="GO" id="GO:0016747">
    <property type="term" value="F:acyltransferase activity, transferring groups other than amino-acyl groups"/>
    <property type="evidence" value="ECO:0007669"/>
    <property type="project" value="InterPro"/>
</dbReference>
<organism evidence="2 3">
    <name type="scientific">Persicirhabdus sediminis</name>
    <dbReference type="NCBI Taxonomy" id="454144"/>
    <lineage>
        <taxon>Bacteria</taxon>
        <taxon>Pseudomonadati</taxon>
        <taxon>Verrucomicrobiota</taxon>
        <taxon>Verrucomicrobiia</taxon>
        <taxon>Verrucomicrobiales</taxon>
        <taxon>Verrucomicrobiaceae</taxon>
        <taxon>Persicirhabdus</taxon>
    </lineage>
</organism>
<name>A0A8J7MBQ6_9BACT</name>
<dbReference type="Gene3D" id="3.40.630.30">
    <property type="match status" value="1"/>
</dbReference>
<dbReference type="RefSeq" id="WP_200309515.1">
    <property type="nucleotide sequence ID" value="NZ_JAENIM010000007.1"/>
</dbReference>
<gene>
    <name evidence="2" type="ORF">JIN82_00150</name>
</gene>
<proteinExistence type="predicted"/>
<dbReference type="InterPro" id="IPR016181">
    <property type="entry name" value="Acyl_CoA_acyltransferase"/>
</dbReference>
<dbReference type="AlphaFoldDB" id="A0A8J7MBQ6"/>
<protein>
    <submittedName>
        <fullName evidence="2">GNAT family N-acetyltransferase</fullName>
    </submittedName>
</protein>